<dbReference type="EMBL" id="LSZP01000045">
    <property type="protein sequence ID" value="KXU35043.1"/>
    <property type="molecule type" value="Genomic_DNA"/>
</dbReference>
<dbReference type="PANTHER" id="PTHR43685">
    <property type="entry name" value="GLYCOSYLTRANSFERASE"/>
    <property type="match status" value="1"/>
</dbReference>
<accession>A0A139SKF7</accession>
<evidence type="ECO:0000313" key="2">
    <source>
        <dbReference type="EMBL" id="KXU35043.1"/>
    </source>
</evidence>
<keyword evidence="3" id="KW-1185">Reference proteome</keyword>
<dbReference type="AlphaFoldDB" id="A0A139SKF7"/>
<dbReference type="Proteomes" id="UP000071392">
    <property type="component" value="Unassembled WGS sequence"/>
</dbReference>
<dbReference type="InterPro" id="IPR029044">
    <property type="entry name" value="Nucleotide-diphossugar_trans"/>
</dbReference>
<reference evidence="2 3" key="1">
    <citation type="submission" date="2016-02" db="EMBL/GenBank/DDBJ databases">
        <authorList>
            <person name="Wen L."/>
            <person name="He K."/>
            <person name="Yang H."/>
        </authorList>
    </citation>
    <scope>NUCLEOTIDE SEQUENCE [LARGE SCALE GENOMIC DNA]</scope>
    <source>
        <strain evidence="2 3">CV41</strain>
    </source>
</reference>
<dbReference type="InterPro" id="IPR001173">
    <property type="entry name" value="Glyco_trans_2-like"/>
</dbReference>
<dbReference type="CDD" id="cd00761">
    <property type="entry name" value="Glyco_tranf_GTA_type"/>
    <property type="match status" value="1"/>
</dbReference>
<dbReference type="InterPro" id="IPR050834">
    <property type="entry name" value="Glycosyltransf_2"/>
</dbReference>
<comment type="caution">
    <text evidence="2">The sequence shown here is derived from an EMBL/GenBank/DDBJ whole genome shotgun (WGS) entry which is preliminary data.</text>
</comment>
<organism evidence="2 3">
    <name type="scientific">Cephaloticoccus capnophilus</name>
    <dbReference type="NCBI Taxonomy" id="1548208"/>
    <lineage>
        <taxon>Bacteria</taxon>
        <taxon>Pseudomonadati</taxon>
        <taxon>Verrucomicrobiota</taxon>
        <taxon>Opitutia</taxon>
        <taxon>Opitutales</taxon>
        <taxon>Opitutaceae</taxon>
        <taxon>Cephaloticoccus</taxon>
    </lineage>
</organism>
<name>A0A139SKF7_9BACT</name>
<gene>
    <name evidence="2" type="ORF">AXK12_00305</name>
</gene>
<dbReference type="Pfam" id="PF00535">
    <property type="entry name" value="Glycos_transf_2"/>
    <property type="match status" value="1"/>
</dbReference>
<dbReference type="Gene3D" id="3.90.550.10">
    <property type="entry name" value="Spore Coat Polysaccharide Biosynthesis Protein SpsA, Chain A"/>
    <property type="match status" value="1"/>
</dbReference>
<dbReference type="STRING" id="1548208.AXK12_00305"/>
<evidence type="ECO:0000313" key="3">
    <source>
        <dbReference type="Proteomes" id="UP000071392"/>
    </source>
</evidence>
<evidence type="ECO:0000259" key="1">
    <source>
        <dbReference type="Pfam" id="PF00535"/>
    </source>
</evidence>
<feature type="domain" description="Glycosyltransferase 2-like" evidence="1">
    <location>
        <begin position="14"/>
        <end position="180"/>
    </location>
</feature>
<dbReference type="SUPFAM" id="SSF53448">
    <property type="entry name" value="Nucleotide-diphospho-sugar transferases"/>
    <property type="match status" value="1"/>
</dbReference>
<dbReference type="PANTHER" id="PTHR43685:SF11">
    <property type="entry name" value="GLYCOSYLTRANSFERASE TAGX-RELATED"/>
    <property type="match status" value="1"/>
</dbReference>
<proteinExistence type="predicted"/>
<protein>
    <recommendedName>
        <fullName evidence="1">Glycosyltransferase 2-like domain-containing protein</fullName>
    </recommendedName>
</protein>
<sequence length="329" mass="36385">MPNRSSTVPPALVSILIPAYNAAQWIVETLHSALSQTHPNCEIIVVDDGSRDDTLERAKAFAANASAARIRIKSQKNAGASAARNHALRLAQGDFIQFLDADDLLAPGKIGLQLAALKKHPLLTLAMGTWGRFTTDPTQTVWAEHEAVYHARSGVEFLQLKLETHSMIQPGAWLVPRTLCERVAPWEESLSLNDDGEYFARVALQAEHLLHVPEARVHYRSAISSSLSRRRSPRALDSLYRSEQLTISHLLAANDSPRSCTAAALGWRRLAGELYPEAADLARRARQAARELGAENDTPIGVPNWVSYAARLVGWPNARRLQFLRNRFS</sequence>